<evidence type="ECO:0000256" key="2">
    <source>
        <dbReference type="ARBA" id="ARBA00001966"/>
    </source>
</evidence>
<dbReference type="GO" id="GO:0016491">
    <property type="term" value="F:oxidoreductase activity"/>
    <property type="evidence" value="ECO:0007669"/>
    <property type="project" value="UniProtKB-KW"/>
</dbReference>
<keyword evidence="4" id="KW-0288">FMN</keyword>
<comment type="cofactor">
    <cofactor evidence="1">
        <name>FMN</name>
        <dbReference type="ChEBI" id="CHEBI:58210"/>
    </cofactor>
</comment>
<evidence type="ECO:0000259" key="9">
    <source>
        <dbReference type="Pfam" id="PF00724"/>
    </source>
</evidence>
<keyword evidence="3" id="KW-0285">Flavoprotein</keyword>
<evidence type="ECO:0000313" key="11">
    <source>
        <dbReference type="Proteomes" id="UP000826725"/>
    </source>
</evidence>
<dbReference type="Proteomes" id="UP000826725">
    <property type="component" value="Chromosome"/>
</dbReference>
<dbReference type="AlphaFoldDB" id="A0A8D5JR28"/>
<dbReference type="GO" id="GO:0046872">
    <property type="term" value="F:metal ion binding"/>
    <property type="evidence" value="ECO:0007669"/>
    <property type="project" value="UniProtKB-KW"/>
</dbReference>
<keyword evidence="7" id="KW-0408">Iron</keyword>
<keyword evidence="8" id="KW-0411">Iron-sulfur</keyword>
<dbReference type="Pfam" id="PF00724">
    <property type="entry name" value="Oxidored_FMN"/>
    <property type="match status" value="1"/>
</dbReference>
<proteinExistence type="predicted"/>
<protein>
    <recommendedName>
        <fullName evidence="9">NADH:flavin oxidoreductase/NADH oxidase N-terminal domain-containing protein</fullName>
    </recommendedName>
</protein>
<gene>
    <name evidence="10" type="ORF">DGMP_37880</name>
</gene>
<dbReference type="EMBL" id="AP024086">
    <property type="protein sequence ID" value="BCL63095.1"/>
    <property type="molecule type" value="Genomic_DNA"/>
</dbReference>
<reference evidence="10" key="1">
    <citation type="submission" date="2020-09" db="EMBL/GenBank/DDBJ databases">
        <title>Desulfogranum mesoprofundum gen. nov., sp. nov., a novel mesophilic, sulfate-reducing chemolithoautotroph isolated from a deep-sea hydrothermal vent chimney in the Suiyo Seamount.</title>
        <authorList>
            <person name="Hashimoto Y."/>
            <person name="Nakagawa S."/>
        </authorList>
    </citation>
    <scope>NUCLEOTIDE SEQUENCE</scope>
    <source>
        <strain evidence="10">KT2</strain>
    </source>
</reference>
<accession>A0A8D5JR28</accession>
<comment type="cofactor">
    <cofactor evidence="2">
        <name>[4Fe-4S] cluster</name>
        <dbReference type="ChEBI" id="CHEBI:49883"/>
    </cofactor>
</comment>
<keyword evidence="5" id="KW-0479">Metal-binding</keyword>
<evidence type="ECO:0000256" key="6">
    <source>
        <dbReference type="ARBA" id="ARBA00023002"/>
    </source>
</evidence>
<evidence type="ECO:0000313" key="10">
    <source>
        <dbReference type="EMBL" id="BCL63095.1"/>
    </source>
</evidence>
<dbReference type="InterPro" id="IPR001155">
    <property type="entry name" value="OxRdtase_FMN_N"/>
</dbReference>
<name>A0A8D5JR28_9BACT</name>
<evidence type="ECO:0000256" key="3">
    <source>
        <dbReference type="ARBA" id="ARBA00022630"/>
    </source>
</evidence>
<dbReference type="GO" id="GO:0010181">
    <property type="term" value="F:FMN binding"/>
    <property type="evidence" value="ECO:0007669"/>
    <property type="project" value="InterPro"/>
</dbReference>
<organism evidence="10 11">
    <name type="scientific">Desulfomarina profundi</name>
    <dbReference type="NCBI Taxonomy" id="2772557"/>
    <lineage>
        <taxon>Bacteria</taxon>
        <taxon>Pseudomonadati</taxon>
        <taxon>Thermodesulfobacteriota</taxon>
        <taxon>Desulfobulbia</taxon>
        <taxon>Desulfobulbales</taxon>
        <taxon>Desulfobulbaceae</taxon>
        <taxon>Desulfomarina</taxon>
    </lineage>
</organism>
<keyword evidence="11" id="KW-1185">Reference proteome</keyword>
<evidence type="ECO:0000256" key="5">
    <source>
        <dbReference type="ARBA" id="ARBA00022723"/>
    </source>
</evidence>
<dbReference type="GO" id="GO:0051536">
    <property type="term" value="F:iron-sulfur cluster binding"/>
    <property type="evidence" value="ECO:0007669"/>
    <property type="project" value="UniProtKB-KW"/>
</dbReference>
<dbReference type="KEGG" id="dbk:DGMP_37880"/>
<evidence type="ECO:0000256" key="4">
    <source>
        <dbReference type="ARBA" id="ARBA00022643"/>
    </source>
</evidence>
<dbReference type="PANTHER" id="PTHR42917:SF2">
    <property type="entry name" value="2,4-DIENOYL-COA REDUCTASE [(2E)-ENOYL-COA-PRODUCING]"/>
    <property type="match status" value="1"/>
</dbReference>
<evidence type="ECO:0000256" key="7">
    <source>
        <dbReference type="ARBA" id="ARBA00023004"/>
    </source>
</evidence>
<feature type="domain" description="NADH:flavin oxidoreductase/NADH oxidase N-terminal" evidence="9">
    <location>
        <begin position="7"/>
        <end position="55"/>
    </location>
</feature>
<evidence type="ECO:0000256" key="8">
    <source>
        <dbReference type="ARBA" id="ARBA00023014"/>
    </source>
</evidence>
<evidence type="ECO:0000256" key="1">
    <source>
        <dbReference type="ARBA" id="ARBA00001917"/>
    </source>
</evidence>
<dbReference type="PANTHER" id="PTHR42917">
    <property type="entry name" value="2,4-DIENOYL-COA REDUCTASE"/>
    <property type="match status" value="1"/>
</dbReference>
<keyword evidence="6" id="KW-0560">Oxidoreductase</keyword>
<dbReference type="InterPro" id="IPR051793">
    <property type="entry name" value="NADH:flavin_oxidoreductase"/>
</dbReference>
<sequence length="56" mass="6292">MSTYRYLFKPLDLGFTTLKNRILMGSMHTGLEEGKNGFERMAAYFSARAAGESVLL</sequence>